<evidence type="ECO:0000256" key="1">
    <source>
        <dbReference type="ARBA" id="ARBA00001561"/>
    </source>
</evidence>
<dbReference type="Proteomes" id="UP000281604">
    <property type="component" value="Unassembled WGS sequence"/>
</dbReference>
<evidence type="ECO:0000256" key="3">
    <source>
        <dbReference type="ARBA" id="ARBA00022801"/>
    </source>
</evidence>
<dbReference type="EMBL" id="RBQE01000563">
    <property type="protein sequence ID" value="RMO96998.1"/>
    <property type="molecule type" value="Genomic_DNA"/>
</dbReference>
<dbReference type="Pfam" id="PF01520">
    <property type="entry name" value="Amidase_3"/>
    <property type="match status" value="1"/>
</dbReference>
<dbReference type="EC" id="3.5.1.28" evidence="2"/>
<dbReference type="SUPFAM" id="SSF53187">
    <property type="entry name" value="Zn-dependent exopeptidases"/>
    <property type="match status" value="1"/>
</dbReference>
<comment type="caution">
    <text evidence="5">The sequence shown here is derived from an EMBL/GenBank/DDBJ whole genome shotgun (WGS) entry which is preliminary data.</text>
</comment>
<keyword evidence="3" id="KW-0378">Hydrolase</keyword>
<accession>A0A3M3ZQX5</accession>
<dbReference type="Gene3D" id="3.40.630.40">
    <property type="entry name" value="Zn-dependent exopeptidases"/>
    <property type="match status" value="1"/>
</dbReference>
<sequence length="53" mass="5683">MVLKSPDIPSILVETGFISNANEANKLSSASHQQALARSINSAIKRGPRPLPR</sequence>
<dbReference type="PANTHER" id="PTHR30404:SF0">
    <property type="entry name" value="N-ACETYLMURAMOYL-L-ALANINE AMIDASE AMIC"/>
    <property type="match status" value="1"/>
</dbReference>
<feature type="domain" description="MurNAc-LAA" evidence="4">
    <location>
        <begin position="2"/>
        <end position="45"/>
    </location>
</feature>
<dbReference type="CDD" id="cd02696">
    <property type="entry name" value="MurNAc-LAA"/>
    <property type="match status" value="1"/>
</dbReference>
<organism evidence="5 6">
    <name type="scientific">Pseudomonas syringae pv. persicae</name>
    <dbReference type="NCBI Taxonomy" id="237306"/>
    <lineage>
        <taxon>Bacteria</taxon>
        <taxon>Pseudomonadati</taxon>
        <taxon>Pseudomonadota</taxon>
        <taxon>Gammaproteobacteria</taxon>
        <taxon>Pseudomonadales</taxon>
        <taxon>Pseudomonadaceae</taxon>
        <taxon>Pseudomonas</taxon>
    </lineage>
</organism>
<comment type="catalytic activity">
    <reaction evidence="1">
        <text>Hydrolyzes the link between N-acetylmuramoyl residues and L-amino acid residues in certain cell-wall glycopeptides.</text>
        <dbReference type="EC" id="3.5.1.28"/>
    </reaction>
</comment>
<dbReference type="GO" id="GO:0008745">
    <property type="term" value="F:N-acetylmuramoyl-L-alanine amidase activity"/>
    <property type="evidence" value="ECO:0007669"/>
    <property type="project" value="UniProtKB-EC"/>
</dbReference>
<dbReference type="InterPro" id="IPR002508">
    <property type="entry name" value="MurNAc-LAA_cat"/>
</dbReference>
<dbReference type="GO" id="GO:0009253">
    <property type="term" value="P:peptidoglycan catabolic process"/>
    <property type="evidence" value="ECO:0007669"/>
    <property type="project" value="InterPro"/>
</dbReference>
<dbReference type="AlphaFoldDB" id="A0A3M3ZQX5"/>
<dbReference type="InterPro" id="IPR050695">
    <property type="entry name" value="N-acetylmuramoyl_amidase_3"/>
</dbReference>
<protein>
    <recommendedName>
        <fullName evidence="2">N-acetylmuramoyl-L-alanine amidase</fullName>
        <ecNumber evidence="2">3.5.1.28</ecNumber>
    </recommendedName>
</protein>
<evidence type="ECO:0000313" key="5">
    <source>
        <dbReference type="EMBL" id="RMO96998.1"/>
    </source>
</evidence>
<proteinExistence type="predicted"/>
<name>A0A3M3ZQX5_9PSED</name>
<evidence type="ECO:0000313" key="6">
    <source>
        <dbReference type="Proteomes" id="UP000281604"/>
    </source>
</evidence>
<dbReference type="PANTHER" id="PTHR30404">
    <property type="entry name" value="N-ACETYLMURAMOYL-L-ALANINE AMIDASE"/>
    <property type="match status" value="1"/>
</dbReference>
<evidence type="ECO:0000259" key="4">
    <source>
        <dbReference type="Pfam" id="PF01520"/>
    </source>
</evidence>
<evidence type="ECO:0000256" key="2">
    <source>
        <dbReference type="ARBA" id="ARBA00011901"/>
    </source>
</evidence>
<dbReference type="GO" id="GO:0030288">
    <property type="term" value="C:outer membrane-bounded periplasmic space"/>
    <property type="evidence" value="ECO:0007669"/>
    <property type="project" value="TreeGrafter"/>
</dbReference>
<reference evidence="5 6" key="1">
    <citation type="submission" date="2018-08" db="EMBL/GenBank/DDBJ databases">
        <title>Recombination of ecologically and evolutionarily significant loci maintains genetic cohesion in the Pseudomonas syringae species complex.</title>
        <authorList>
            <person name="Dillon M."/>
            <person name="Thakur S."/>
            <person name="Almeida R.N.D."/>
            <person name="Weir B.S."/>
            <person name="Guttman D.S."/>
        </authorList>
    </citation>
    <scope>NUCLEOTIDE SEQUENCE [LARGE SCALE GENOMIC DNA]</scope>
    <source>
        <strain evidence="5 6">ICMP 3706</strain>
    </source>
</reference>
<gene>
    <name evidence="5" type="ORF">ALQ30_200472</name>
</gene>